<dbReference type="EMBL" id="KB320672">
    <property type="protein sequence ID" value="ELW65869.1"/>
    <property type="molecule type" value="Genomic_DNA"/>
</dbReference>
<keyword evidence="1" id="KW-0472">Membrane</keyword>
<keyword evidence="3" id="KW-1185">Reference proteome</keyword>
<evidence type="ECO:0000256" key="1">
    <source>
        <dbReference type="SAM" id="Phobius"/>
    </source>
</evidence>
<gene>
    <name evidence="2" type="ORF">TREES_T100017742</name>
</gene>
<evidence type="ECO:0000313" key="2">
    <source>
        <dbReference type="EMBL" id="ELW65869.1"/>
    </source>
</evidence>
<reference evidence="3" key="2">
    <citation type="journal article" date="2013" name="Nat. Commun.">
        <title>Genome of the Chinese tree shrew.</title>
        <authorList>
            <person name="Fan Y."/>
            <person name="Huang Z.Y."/>
            <person name="Cao C.C."/>
            <person name="Chen C.S."/>
            <person name="Chen Y.X."/>
            <person name="Fan D.D."/>
            <person name="He J."/>
            <person name="Hou H.L."/>
            <person name="Hu L."/>
            <person name="Hu X.T."/>
            <person name="Jiang X.T."/>
            <person name="Lai R."/>
            <person name="Lang Y.S."/>
            <person name="Liang B."/>
            <person name="Liao S.G."/>
            <person name="Mu D."/>
            <person name="Ma Y.Y."/>
            <person name="Niu Y.Y."/>
            <person name="Sun X.Q."/>
            <person name="Xia J.Q."/>
            <person name="Xiao J."/>
            <person name="Xiong Z.Q."/>
            <person name="Xu L."/>
            <person name="Yang L."/>
            <person name="Zhang Y."/>
            <person name="Zhao W."/>
            <person name="Zhao X.D."/>
            <person name="Zheng Y.T."/>
            <person name="Zhou J.M."/>
            <person name="Zhu Y.B."/>
            <person name="Zhang G.J."/>
            <person name="Wang J."/>
            <person name="Yao Y.G."/>
        </authorList>
    </citation>
    <scope>NUCLEOTIDE SEQUENCE [LARGE SCALE GENOMIC DNA]</scope>
</reference>
<feature type="transmembrane region" description="Helical" evidence="1">
    <location>
        <begin position="6"/>
        <end position="25"/>
    </location>
</feature>
<evidence type="ECO:0000313" key="3">
    <source>
        <dbReference type="Proteomes" id="UP000011518"/>
    </source>
</evidence>
<protein>
    <submittedName>
        <fullName evidence="2">Myelin protein zero-like protein 3</fullName>
    </submittedName>
</protein>
<name>L9KTQ1_TUPCH</name>
<organism evidence="2 3">
    <name type="scientific">Tupaia chinensis</name>
    <name type="common">Chinese tree shrew</name>
    <name type="synonym">Tupaia belangeri chinensis</name>
    <dbReference type="NCBI Taxonomy" id="246437"/>
    <lineage>
        <taxon>Eukaryota</taxon>
        <taxon>Metazoa</taxon>
        <taxon>Chordata</taxon>
        <taxon>Craniata</taxon>
        <taxon>Vertebrata</taxon>
        <taxon>Euteleostomi</taxon>
        <taxon>Mammalia</taxon>
        <taxon>Eutheria</taxon>
        <taxon>Euarchontoglires</taxon>
        <taxon>Scandentia</taxon>
        <taxon>Tupaiidae</taxon>
        <taxon>Tupaia</taxon>
    </lineage>
</organism>
<accession>L9KTQ1</accession>
<dbReference type="AlphaFoldDB" id="L9KTQ1"/>
<sequence>MLSSVGLLSVLVFIPSAVVVVLLLVRMGRKAAGLRKRSKSGYKKSSIEVSDDTDQEEEACMARFCVRCAECLDSDYEETY</sequence>
<dbReference type="InParanoid" id="L9KTQ1"/>
<keyword evidence="1" id="KW-0812">Transmembrane</keyword>
<proteinExistence type="predicted"/>
<reference evidence="3" key="1">
    <citation type="submission" date="2012-07" db="EMBL/GenBank/DDBJ databases">
        <title>Genome of the Chinese tree shrew, a rising model animal genetically related to primates.</title>
        <authorList>
            <person name="Zhang G."/>
            <person name="Fan Y."/>
            <person name="Yao Y."/>
            <person name="Huang Z."/>
        </authorList>
    </citation>
    <scope>NUCLEOTIDE SEQUENCE [LARGE SCALE GENOMIC DNA]</scope>
</reference>
<dbReference type="Proteomes" id="UP000011518">
    <property type="component" value="Unassembled WGS sequence"/>
</dbReference>
<keyword evidence="1" id="KW-1133">Transmembrane helix</keyword>